<feature type="active site" description="Nucleophile" evidence="10">
    <location>
        <position position="307"/>
    </location>
</feature>
<feature type="region of interest" description="Disordered" evidence="11">
    <location>
        <begin position="363"/>
        <end position="384"/>
    </location>
</feature>
<comment type="similarity">
    <text evidence="2 10">Belongs to the class I-like SAM-binding methyltransferase superfamily. RsmB/NOP family.</text>
</comment>
<dbReference type="OrthoDB" id="6093671at2759"/>
<dbReference type="PANTHER" id="PTHR22808:SF1">
    <property type="entry name" value="RNA CYTOSINE-C(5)-METHYLTRANSFERASE NSUN2-RELATED"/>
    <property type="match status" value="1"/>
</dbReference>
<evidence type="ECO:0000259" key="12">
    <source>
        <dbReference type="PROSITE" id="PS51686"/>
    </source>
</evidence>
<evidence type="ECO:0000256" key="2">
    <source>
        <dbReference type="ARBA" id="ARBA00007494"/>
    </source>
</evidence>
<evidence type="ECO:0000256" key="9">
    <source>
        <dbReference type="ARBA" id="ARBA00023242"/>
    </source>
</evidence>
<keyword evidence="5 10" id="KW-0808">Transferase</keyword>
<evidence type="ECO:0000256" key="5">
    <source>
        <dbReference type="ARBA" id="ARBA00022679"/>
    </source>
</evidence>
<reference evidence="13" key="1">
    <citation type="submission" date="2014-03" db="EMBL/GenBank/DDBJ databases">
        <authorList>
            <person name="Casaregola S."/>
        </authorList>
    </citation>
    <scope>NUCLEOTIDE SEQUENCE [LARGE SCALE GENOMIC DNA]</scope>
    <source>
        <strain evidence="13">CLIB 918</strain>
    </source>
</reference>
<feature type="region of interest" description="Disordered" evidence="11">
    <location>
        <begin position="424"/>
        <end position="476"/>
    </location>
</feature>
<dbReference type="InterPro" id="IPR049560">
    <property type="entry name" value="MeTrfase_RsmB-F_NOP2_cat"/>
</dbReference>
<evidence type="ECO:0000256" key="10">
    <source>
        <dbReference type="PROSITE-ProRule" id="PRU01023"/>
    </source>
</evidence>
<accession>A0A0J9XJE0</accession>
<keyword evidence="4 10" id="KW-0489">Methyltransferase</keyword>
<dbReference type="GO" id="GO:0000049">
    <property type="term" value="F:tRNA binding"/>
    <property type="evidence" value="ECO:0007669"/>
    <property type="project" value="UniProtKB-KW"/>
</dbReference>
<keyword evidence="7" id="KW-0819">tRNA processing</keyword>
<protein>
    <submittedName>
        <fullName evidence="13">Similar to Saccharomyces cerevisiae YBL024W NCL1 S-adenosyl-L-methionine-dependent tRNA: m5C-methyltransferase</fullName>
    </submittedName>
</protein>
<feature type="binding site" evidence="10">
    <location>
        <begin position="170"/>
        <end position="176"/>
    </location>
    <ligand>
        <name>S-adenosyl-L-methionine</name>
        <dbReference type="ChEBI" id="CHEBI:59789"/>
    </ligand>
</feature>
<dbReference type="GO" id="GO:0005737">
    <property type="term" value="C:cytoplasm"/>
    <property type="evidence" value="ECO:0007669"/>
    <property type="project" value="TreeGrafter"/>
</dbReference>
<comment type="subcellular location">
    <subcellularLocation>
        <location evidence="1">Nucleus</location>
    </subcellularLocation>
</comment>
<sequence length="696" mass="78263">MTSNQNNKRFQRGKGCGNIEAYSLAEKENSKWESYYKSLDLFNGDEAEWARFKDTCQQPLPVTFRITGGLETSKELQDLVEKKYIPLTKSIEIENEKIEVPHPIEFYPNNMAYQFNVSKSVLRKNEAFAQLQRFLVVENAAGNVSRQEAVSMVPPLFMDIKSHHKVLDMCAAPGSKTAQLIEALHSSTSERRVDGIVVANDSDYKRSHLLVHQVKRLTSPNLLVTNHDAQAYPRICTSAENPKEGILFDRILCDVPCSGDGTMRKNINVWRDWKVGNGLGLHSLQLNILLRGIQLLEDEGRLVYSTCSLNPVENEAVVAEALRQNPGKIRLVDVSTELQNLKRSPGLSTWKVANKAGKFIEKKEATGDANGKKKNGDNNIDASVFPPTEEEAKTFGLEKCLRVYPQQQNTGGFFIAVFEKVSGANRKRTREPSPEAEGTAVGSAIETKKTKVEETNNTQTTAIASGPSSVPEQKKERLPRDANEEPFVFLSPEHPVLVKCKEFFGISDDFPLDVLLVRNNSGEPTRSIYYVDPVIKPLLELNENKLKIVHSGIRMFTFQRKDVPCEWRIQNEGVRIITPFLSKRVIEYAGESTKALELLRTLATEDFTKFPFLREHHNDEFFALIENIAEGCIILKIRQEAGPELLYPIWRGKGSCNLMLPKEDLDELKHRMFGIGVVKKQLPTVAPTTVPAVAEP</sequence>
<evidence type="ECO:0000256" key="8">
    <source>
        <dbReference type="ARBA" id="ARBA00022884"/>
    </source>
</evidence>
<dbReference type="InterPro" id="IPR023270">
    <property type="entry name" value="RCMT_NCL1"/>
</dbReference>
<evidence type="ECO:0000256" key="7">
    <source>
        <dbReference type="ARBA" id="ARBA00022694"/>
    </source>
</evidence>
<evidence type="ECO:0000256" key="4">
    <source>
        <dbReference type="ARBA" id="ARBA00022603"/>
    </source>
</evidence>
<feature type="binding site" evidence="10">
    <location>
        <position position="228"/>
    </location>
    <ligand>
        <name>S-adenosyl-L-methionine</name>
        <dbReference type="ChEBI" id="CHEBI:59789"/>
    </ligand>
</feature>
<dbReference type="STRING" id="1173061.A0A0J9XJE0"/>
<dbReference type="Gene3D" id="3.40.50.150">
    <property type="entry name" value="Vaccinia Virus protein VP39"/>
    <property type="match status" value="1"/>
</dbReference>
<dbReference type="InterPro" id="IPR023267">
    <property type="entry name" value="RCMT"/>
</dbReference>
<feature type="binding site" evidence="10">
    <location>
        <position position="254"/>
    </location>
    <ligand>
        <name>S-adenosyl-L-methionine</name>
        <dbReference type="ChEBI" id="CHEBI:59789"/>
    </ligand>
</feature>
<name>A0A0J9XJE0_GEOCN</name>
<dbReference type="InterPro" id="IPR057286">
    <property type="entry name" value="PUA_NSUN2"/>
</dbReference>
<dbReference type="AlphaFoldDB" id="A0A0J9XJE0"/>
<dbReference type="Pfam" id="PF25378">
    <property type="entry name" value="PUA_NSUN2"/>
    <property type="match status" value="1"/>
</dbReference>
<dbReference type="GO" id="GO:0005634">
    <property type="term" value="C:nucleus"/>
    <property type="evidence" value="ECO:0007669"/>
    <property type="project" value="UniProtKB-SubCell"/>
</dbReference>
<dbReference type="PRINTS" id="PR02011">
    <property type="entry name" value="RCMTNCL1"/>
</dbReference>
<evidence type="ECO:0000256" key="3">
    <source>
        <dbReference type="ARBA" id="ARBA00022555"/>
    </source>
</evidence>
<dbReference type="InterPro" id="IPR001678">
    <property type="entry name" value="MeTrfase_RsmB-F_NOP2_dom"/>
</dbReference>
<dbReference type="GO" id="GO:0016428">
    <property type="term" value="F:tRNA (cytidine-5-)-methyltransferase activity"/>
    <property type="evidence" value="ECO:0007669"/>
    <property type="project" value="InterPro"/>
</dbReference>
<feature type="compositionally biased region" description="Basic and acidic residues" evidence="11">
    <location>
        <begin position="363"/>
        <end position="376"/>
    </location>
</feature>
<dbReference type="EMBL" id="CCBN010000021">
    <property type="protein sequence ID" value="CDO57455.1"/>
    <property type="molecule type" value="Genomic_DNA"/>
</dbReference>
<keyword evidence="9" id="KW-0539">Nucleus</keyword>
<dbReference type="PRINTS" id="PR02008">
    <property type="entry name" value="RCMTFAMILY"/>
</dbReference>
<dbReference type="InterPro" id="IPR029063">
    <property type="entry name" value="SAM-dependent_MTases_sf"/>
</dbReference>
<evidence type="ECO:0000256" key="11">
    <source>
        <dbReference type="SAM" id="MobiDB-lite"/>
    </source>
</evidence>
<dbReference type="GO" id="GO:0030488">
    <property type="term" value="P:tRNA methylation"/>
    <property type="evidence" value="ECO:0007669"/>
    <property type="project" value="UniProtKB-ARBA"/>
</dbReference>
<dbReference type="PROSITE" id="PS51686">
    <property type="entry name" value="SAM_MT_RSMB_NOP"/>
    <property type="match status" value="1"/>
</dbReference>
<keyword evidence="8 10" id="KW-0694">RNA-binding</keyword>
<dbReference type="InterPro" id="IPR057285">
    <property type="entry name" value="Pre-PUA_NSUN2"/>
</dbReference>
<dbReference type="Proteomes" id="UP000242525">
    <property type="component" value="Unassembled WGS sequence"/>
</dbReference>
<keyword evidence="6 10" id="KW-0949">S-adenosyl-L-methionine</keyword>
<feature type="compositionally biased region" description="Polar residues" evidence="11">
    <location>
        <begin position="462"/>
        <end position="471"/>
    </location>
</feature>
<evidence type="ECO:0000256" key="6">
    <source>
        <dbReference type="ARBA" id="ARBA00022691"/>
    </source>
</evidence>
<dbReference type="Pfam" id="PF25376">
    <property type="entry name" value="Pre-PUA_NSUN2"/>
    <property type="match status" value="1"/>
</dbReference>
<evidence type="ECO:0000313" key="13">
    <source>
        <dbReference type="EMBL" id="CDO57455.1"/>
    </source>
</evidence>
<gene>
    <name evidence="13" type="ORF">BN980_GECA21s01506g</name>
</gene>
<dbReference type="SUPFAM" id="SSF53335">
    <property type="entry name" value="S-adenosyl-L-methionine-dependent methyltransferases"/>
    <property type="match status" value="1"/>
</dbReference>
<keyword evidence="3" id="KW-0820">tRNA-binding</keyword>
<organism evidence="13 14">
    <name type="scientific">Geotrichum candidum</name>
    <name type="common">Oospora lactis</name>
    <name type="synonym">Dipodascus geotrichum</name>
    <dbReference type="NCBI Taxonomy" id="1173061"/>
    <lineage>
        <taxon>Eukaryota</taxon>
        <taxon>Fungi</taxon>
        <taxon>Dikarya</taxon>
        <taxon>Ascomycota</taxon>
        <taxon>Saccharomycotina</taxon>
        <taxon>Dipodascomycetes</taxon>
        <taxon>Dipodascales</taxon>
        <taxon>Dipodascaceae</taxon>
        <taxon>Geotrichum</taxon>
    </lineage>
</organism>
<dbReference type="InterPro" id="IPR018314">
    <property type="entry name" value="RsmB/NOL1/NOP2-like_CS"/>
</dbReference>
<evidence type="ECO:0000313" key="14">
    <source>
        <dbReference type="Proteomes" id="UP000242525"/>
    </source>
</evidence>
<dbReference type="PANTHER" id="PTHR22808">
    <property type="entry name" value="NCL1 YEAST -RELATED NOL1/NOP2/FMU SUN DOMAIN-CONTAINING"/>
    <property type="match status" value="1"/>
</dbReference>
<comment type="caution">
    <text evidence="13">The sequence shown here is derived from an EMBL/GenBank/DDBJ whole genome shotgun (WGS) entry which is preliminary data.</text>
</comment>
<proteinExistence type="inferred from homology"/>
<keyword evidence="14" id="KW-1185">Reference proteome</keyword>
<feature type="binding site" evidence="10">
    <location>
        <position position="201"/>
    </location>
    <ligand>
        <name>S-adenosyl-L-methionine</name>
        <dbReference type="ChEBI" id="CHEBI:59789"/>
    </ligand>
</feature>
<evidence type="ECO:0000256" key="1">
    <source>
        <dbReference type="ARBA" id="ARBA00004123"/>
    </source>
</evidence>
<dbReference type="PROSITE" id="PS01153">
    <property type="entry name" value="NOL1_NOP2_SUN"/>
    <property type="match status" value="1"/>
</dbReference>
<dbReference type="Pfam" id="PF01189">
    <property type="entry name" value="Methyltr_RsmB-F"/>
    <property type="match status" value="1"/>
</dbReference>
<feature type="domain" description="SAM-dependent MTase RsmB/NOP-type" evidence="12">
    <location>
        <begin position="52"/>
        <end position="421"/>
    </location>
</feature>